<dbReference type="GO" id="GO:0031012">
    <property type="term" value="C:extracellular matrix"/>
    <property type="evidence" value="ECO:0007669"/>
    <property type="project" value="InterPro"/>
</dbReference>
<proteinExistence type="inferred from homology"/>
<dbReference type="GO" id="GO:0006508">
    <property type="term" value="P:proteolysis"/>
    <property type="evidence" value="ECO:0007669"/>
    <property type="project" value="UniProtKB-KW"/>
</dbReference>
<reference evidence="10 11" key="1">
    <citation type="submission" date="2019-10" db="EMBL/GenBank/DDBJ databases">
        <authorList>
            <person name="Palmer J.M."/>
        </authorList>
    </citation>
    <scope>NUCLEOTIDE SEQUENCE [LARGE SCALE GENOMIC DNA]</scope>
    <source>
        <strain evidence="10 11">TWF694</strain>
    </source>
</reference>
<dbReference type="GO" id="GO:0030574">
    <property type="term" value="P:collagen catabolic process"/>
    <property type="evidence" value="ECO:0007669"/>
    <property type="project" value="TreeGrafter"/>
</dbReference>
<dbReference type="PANTHER" id="PTHR10201">
    <property type="entry name" value="MATRIX METALLOPROTEINASE"/>
    <property type="match status" value="1"/>
</dbReference>
<dbReference type="PANTHER" id="PTHR10201:SF291">
    <property type="entry name" value="MATRIX METALLOPROTEINASE 1, ISOFORM C-RELATED"/>
    <property type="match status" value="1"/>
</dbReference>
<evidence type="ECO:0000256" key="3">
    <source>
        <dbReference type="ARBA" id="ARBA00022670"/>
    </source>
</evidence>
<dbReference type="GO" id="GO:0004222">
    <property type="term" value="F:metalloendopeptidase activity"/>
    <property type="evidence" value="ECO:0007669"/>
    <property type="project" value="InterPro"/>
</dbReference>
<evidence type="ECO:0000256" key="6">
    <source>
        <dbReference type="ARBA" id="ARBA00022801"/>
    </source>
</evidence>
<evidence type="ECO:0000256" key="4">
    <source>
        <dbReference type="ARBA" id="ARBA00022723"/>
    </source>
</evidence>
<keyword evidence="6" id="KW-0378">Hydrolase</keyword>
<dbReference type="SUPFAM" id="SSF55486">
    <property type="entry name" value="Metalloproteases ('zincins'), catalytic domain"/>
    <property type="match status" value="1"/>
</dbReference>
<organism evidence="10 11">
    <name type="scientific">Orbilia ellipsospora</name>
    <dbReference type="NCBI Taxonomy" id="2528407"/>
    <lineage>
        <taxon>Eukaryota</taxon>
        <taxon>Fungi</taxon>
        <taxon>Dikarya</taxon>
        <taxon>Ascomycota</taxon>
        <taxon>Pezizomycotina</taxon>
        <taxon>Orbiliomycetes</taxon>
        <taxon>Orbiliales</taxon>
        <taxon>Orbiliaceae</taxon>
        <taxon>Orbilia</taxon>
    </lineage>
</organism>
<evidence type="ECO:0000256" key="8">
    <source>
        <dbReference type="ARBA" id="ARBA00023049"/>
    </source>
</evidence>
<keyword evidence="4" id="KW-0479">Metal-binding</keyword>
<evidence type="ECO:0000313" key="10">
    <source>
        <dbReference type="EMBL" id="KAK6538275.1"/>
    </source>
</evidence>
<protein>
    <recommendedName>
        <fullName evidence="9">Peptidase metallopeptidase domain-containing protein</fullName>
    </recommendedName>
</protein>
<evidence type="ECO:0000256" key="5">
    <source>
        <dbReference type="ARBA" id="ARBA00022729"/>
    </source>
</evidence>
<keyword evidence="3" id="KW-0645">Protease</keyword>
<dbReference type="InterPro" id="IPR024079">
    <property type="entry name" value="MetalloPept_cat_dom_sf"/>
</dbReference>
<comment type="cofactor">
    <cofactor evidence="1">
        <name>Zn(2+)</name>
        <dbReference type="ChEBI" id="CHEBI:29105"/>
    </cofactor>
</comment>
<name>A0AAV9X9C2_9PEZI</name>
<evidence type="ECO:0000259" key="9">
    <source>
        <dbReference type="SMART" id="SM00235"/>
    </source>
</evidence>
<keyword evidence="5" id="KW-0732">Signal</keyword>
<dbReference type="SMART" id="SM00235">
    <property type="entry name" value="ZnMc"/>
    <property type="match status" value="1"/>
</dbReference>
<keyword evidence="7" id="KW-0862">Zinc</keyword>
<dbReference type="EMBL" id="JAVHJO010000008">
    <property type="protein sequence ID" value="KAK6538275.1"/>
    <property type="molecule type" value="Genomic_DNA"/>
</dbReference>
<dbReference type="GO" id="GO:0030198">
    <property type="term" value="P:extracellular matrix organization"/>
    <property type="evidence" value="ECO:0007669"/>
    <property type="project" value="TreeGrafter"/>
</dbReference>
<dbReference type="GO" id="GO:0008270">
    <property type="term" value="F:zinc ion binding"/>
    <property type="evidence" value="ECO:0007669"/>
    <property type="project" value="InterPro"/>
</dbReference>
<evidence type="ECO:0000256" key="2">
    <source>
        <dbReference type="ARBA" id="ARBA00010370"/>
    </source>
</evidence>
<dbReference type="InterPro" id="IPR001818">
    <property type="entry name" value="Pept_M10_metallopeptidase"/>
</dbReference>
<dbReference type="Proteomes" id="UP001365542">
    <property type="component" value="Unassembled WGS sequence"/>
</dbReference>
<dbReference type="Pfam" id="PF00413">
    <property type="entry name" value="Peptidase_M10"/>
    <property type="match status" value="1"/>
</dbReference>
<comment type="similarity">
    <text evidence="2">Belongs to the peptidase M10A family.</text>
</comment>
<sequence>MPVLLQNTPSICSFGAGSKRTKREMEGEDKCIDDQDLSRKWPQGFEFSWKFTESQGPLRNYGNGQTFNHARIEEILQVVFLKWSRVTGFKFKKAEDDKSPTLQITILKNQSKKYNLALREYAQAWRDDTTGFVELNNMDGSKDWTDVVIHNTLLHELGHILGLNHVCDTKAVMFFRLLNEVDYMELSPNDIQHFRRVMASSARETPVLKQPPLKLSK</sequence>
<dbReference type="AlphaFoldDB" id="A0AAV9X9C2"/>
<gene>
    <name evidence="10" type="ORF">TWF694_011154</name>
</gene>
<evidence type="ECO:0000313" key="11">
    <source>
        <dbReference type="Proteomes" id="UP001365542"/>
    </source>
</evidence>
<feature type="domain" description="Peptidase metallopeptidase" evidence="9">
    <location>
        <begin position="37"/>
        <end position="200"/>
    </location>
</feature>
<keyword evidence="11" id="KW-1185">Reference proteome</keyword>
<accession>A0AAV9X9C2</accession>
<dbReference type="Gene3D" id="3.40.390.10">
    <property type="entry name" value="Collagenase (Catalytic Domain)"/>
    <property type="match status" value="1"/>
</dbReference>
<comment type="caution">
    <text evidence="10">The sequence shown here is derived from an EMBL/GenBank/DDBJ whole genome shotgun (WGS) entry which is preliminary data.</text>
</comment>
<evidence type="ECO:0000256" key="7">
    <source>
        <dbReference type="ARBA" id="ARBA00022833"/>
    </source>
</evidence>
<dbReference type="InterPro" id="IPR006026">
    <property type="entry name" value="Peptidase_Metallo"/>
</dbReference>
<keyword evidence="8" id="KW-0482">Metalloprotease</keyword>
<evidence type="ECO:0000256" key="1">
    <source>
        <dbReference type="ARBA" id="ARBA00001947"/>
    </source>
</evidence>